<dbReference type="GO" id="GO:0032259">
    <property type="term" value="P:methylation"/>
    <property type="evidence" value="ECO:0007669"/>
    <property type="project" value="UniProtKB-KW"/>
</dbReference>
<evidence type="ECO:0000256" key="2">
    <source>
        <dbReference type="ARBA" id="ARBA00022679"/>
    </source>
</evidence>
<sequence length="294" mass="32811">MAHQNSLENHKSKTYETHASFVYSVQNTSPVLSLLNAQPGERIIDLGCGTGHLTELIKDQVGEGEVIGVDSSTSMLEKARSKSSKITYIQADIQSLPSILDASYRGTFDAVFTSATLHWCKDDPLGVLKSVEWLLKPGGRMAFEFGGFGNTVGVRASIHRVLRNKNIDPVPLDPWYFPTVQQYTDLISQTCLKPTQIALHPRPTALNTDIIGWLETFVRNTFFISLSESEAVKLMEEIQEDCRVDCYWSSSSPGIGIKSDVLTEGEIKEKQEKGEKKEGWEIMYVRLRGLLVKP</sequence>
<dbReference type="GO" id="GO:0008168">
    <property type="term" value="F:methyltransferase activity"/>
    <property type="evidence" value="ECO:0007669"/>
    <property type="project" value="UniProtKB-KW"/>
</dbReference>
<comment type="caution">
    <text evidence="4">The sequence shown here is derived from an EMBL/GenBank/DDBJ whole genome shotgun (WGS) entry which is preliminary data.</text>
</comment>
<dbReference type="Gene3D" id="3.40.50.150">
    <property type="entry name" value="Vaccinia Virus protein VP39"/>
    <property type="match status" value="1"/>
</dbReference>
<dbReference type="VEuPathDB" id="FungiDB:TREMEDRAFT_26852"/>
<keyword evidence="5" id="KW-1185">Reference proteome</keyword>
<dbReference type="Proteomes" id="UP000289152">
    <property type="component" value="Unassembled WGS sequence"/>
</dbReference>
<dbReference type="InParanoid" id="A0A4Q1BI96"/>
<evidence type="ECO:0000256" key="1">
    <source>
        <dbReference type="ARBA" id="ARBA00022603"/>
    </source>
</evidence>
<protein>
    <recommendedName>
        <fullName evidence="3">Methyltransferase domain-containing protein</fullName>
    </recommendedName>
</protein>
<name>A0A4Q1BI96_TREME</name>
<proteinExistence type="predicted"/>
<evidence type="ECO:0000259" key="3">
    <source>
        <dbReference type="Pfam" id="PF13649"/>
    </source>
</evidence>
<keyword evidence="1" id="KW-0489">Methyltransferase</keyword>
<dbReference type="Pfam" id="PF13649">
    <property type="entry name" value="Methyltransf_25"/>
    <property type="match status" value="1"/>
</dbReference>
<dbReference type="CDD" id="cd02440">
    <property type="entry name" value="AdoMet_MTases"/>
    <property type="match status" value="1"/>
</dbReference>
<keyword evidence="2" id="KW-0808">Transferase</keyword>
<dbReference type="EMBL" id="SDIL01000070">
    <property type="protein sequence ID" value="RXK37359.1"/>
    <property type="molecule type" value="Genomic_DNA"/>
</dbReference>
<dbReference type="PANTHER" id="PTHR43861">
    <property type="entry name" value="TRANS-ACONITATE 2-METHYLTRANSFERASE-RELATED"/>
    <property type="match status" value="1"/>
</dbReference>
<evidence type="ECO:0000313" key="5">
    <source>
        <dbReference type="Proteomes" id="UP000289152"/>
    </source>
</evidence>
<feature type="domain" description="Methyltransferase" evidence="3">
    <location>
        <begin position="43"/>
        <end position="139"/>
    </location>
</feature>
<dbReference type="InterPro" id="IPR041698">
    <property type="entry name" value="Methyltransf_25"/>
</dbReference>
<gene>
    <name evidence="4" type="ORF">M231_05346</name>
</gene>
<dbReference type="OrthoDB" id="10017101at2759"/>
<dbReference type="PANTHER" id="PTHR43861:SF1">
    <property type="entry name" value="TRANS-ACONITATE 2-METHYLTRANSFERASE"/>
    <property type="match status" value="1"/>
</dbReference>
<dbReference type="SUPFAM" id="SSF53335">
    <property type="entry name" value="S-adenosyl-L-methionine-dependent methyltransferases"/>
    <property type="match status" value="1"/>
</dbReference>
<reference evidence="4 5" key="1">
    <citation type="submission" date="2016-06" db="EMBL/GenBank/DDBJ databases">
        <title>Evolution of pathogenesis and genome organization in the Tremellales.</title>
        <authorList>
            <person name="Cuomo C."/>
            <person name="Litvintseva A."/>
            <person name="Heitman J."/>
            <person name="Chen Y."/>
            <person name="Sun S."/>
            <person name="Springer D."/>
            <person name="Dromer F."/>
            <person name="Young S."/>
            <person name="Zeng Q."/>
            <person name="Chapman S."/>
            <person name="Gujja S."/>
            <person name="Saif S."/>
            <person name="Birren B."/>
        </authorList>
    </citation>
    <scope>NUCLEOTIDE SEQUENCE [LARGE SCALE GENOMIC DNA]</scope>
    <source>
        <strain evidence="4 5">ATCC 28783</strain>
    </source>
</reference>
<evidence type="ECO:0000313" key="4">
    <source>
        <dbReference type="EMBL" id="RXK37359.1"/>
    </source>
</evidence>
<organism evidence="4 5">
    <name type="scientific">Tremella mesenterica</name>
    <name type="common">Jelly fungus</name>
    <dbReference type="NCBI Taxonomy" id="5217"/>
    <lineage>
        <taxon>Eukaryota</taxon>
        <taxon>Fungi</taxon>
        <taxon>Dikarya</taxon>
        <taxon>Basidiomycota</taxon>
        <taxon>Agaricomycotina</taxon>
        <taxon>Tremellomycetes</taxon>
        <taxon>Tremellales</taxon>
        <taxon>Tremellaceae</taxon>
        <taxon>Tremella</taxon>
    </lineage>
</organism>
<dbReference type="InterPro" id="IPR029063">
    <property type="entry name" value="SAM-dependent_MTases_sf"/>
</dbReference>
<dbReference type="AlphaFoldDB" id="A0A4Q1BI96"/>
<accession>A0A4Q1BI96</accession>